<dbReference type="SUPFAM" id="SSF50974">
    <property type="entry name" value="Nitrous oxide reductase, N-terminal domain"/>
    <property type="match status" value="1"/>
</dbReference>
<dbReference type="Gene3D" id="2.130.10.10">
    <property type="entry name" value="YVTN repeat-like/Quinoprotein amine dehydrogenase"/>
    <property type="match status" value="3"/>
</dbReference>
<organism evidence="1 2">
    <name type="scientific">Mycolicibacterium duvalii</name>
    <dbReference type="NCBI Taxonomy" id="39688"/>
    <lineage>
        <taxon>Bacteria</taxon>
        <taxon>Bacillati</taxon>
        <taxon>Actinomycetota</taxon>
        <taxon>Actinomycetes</taxon>
        <taxon>Mycobacteriales</taxon>
        <taxon>Mycobacteriaceae</taxon>
        <taxon>Mycolicibacterium</taxon>
    </lineage>
</organism>
<keyword evidence="2" id="KW-1185">Reference proteome</keyword>
<dbReference type="Proteomes" id="UP000467006">
    <property type="component" value="Chromosome"/>
</dbReference>
<dbReference type="InterPro" id="IPR029058">
    <property type="entry name" value="AB_hydrolase_fold"/>
</dbReference>
<evidence type="ECO:0000313" key="2">
    <source>
        <dbReference type="Proteomes" id="UP000467006"/>
    </source>
</evidence>
<sequence length="737" mass="74124">MDTLGLGPVDSTVGPAADSPTFQVTGGPADGTVTIAPDATFTYSSSTVAPDTAPTDLPDNFTVTVSDPRGDATTVQVSVAPDPAAGAGTSLVLTGSDGAADEVHVALSPTDSDEAGRLVVHSSTYPADAASELTVESIAVGRNPQQVAAHPVLPLVYVANQVDKTVTVVDRTTGSVVATIPVGGSATAVAVTPDGTRAYVTLKSFLGKVAVIDTATNTVVTTVRVGSHPTGLAVSPDGARLYVANKNGHSVSVIDTATNKAVDANPSLFATRIRVGAYPSALALSADGTRLYVANTGSNSVSVVNTTTYRTVDANPSFFSTRVRVGSSPSALAVAPDGCQVYVANTAGDTVSVIDVDAAAGTYRVVDTDPNAAGTQSIFVGCSPTSVAVSPDGSRVYAALSSDMVAVIDTASHRVSLTQIDTAPESGAHTLALGPDGQVYVIDAVDQTLRSMPAVDGVVTMGRSALVLPDTDGFTVEATWYFPNRADGPVGLIYLQHGAWRSDIYVSALAQHLADRTNSIVVTPTFASEVLARYNVAGTRVAEAVTALFAGDRAELAASAAAAAGRAVPLPQQFVLAGHSAGGKLVAVAAGYLTDAGAAGDLKGVVMFDPFSDGDATAGLAKLTGAHAVPVAMISAAPCAWNDWGDNTVEIIDAAPDSFVAIRLDGGSHIDAEGASSDALGMVGCGVSLPQNAAALQTITAGWITDFFAGSHDGIYGPQGTPVAVSGATGTVIAAKG</sequence>
<protein>
    <submittedName>
        <fullName evidence="1">Uncharacterized protein</fullName>
    </submittedName>
</protein>
<name>A0A7I7K3G1_9MYCO</name>
<dbReference type="KEGG" id="mdu:MDUV_29840"/>
<dbReference type="PANTHER" id="PTHR47197">
    <property type="entry name" value="PROTEIN NIRF"/>
    <property type="match status" value="1"/>
</dbReference>
<dbReference type="Pfam" id="PF17963">
    <property type="entry name" value="Big_9"/>
    <property type="match status" value="1"/>
</dbReference>
<dbReference type="Gene3D" id="3.40.50.1820">
    <property type="entry name" value="alpha/beta hydrolase"/>
    <property type="match status" value="1"/>
</dbReference>
<reference evidence="1 2" key="1">
    <citation type="journal article" date="2019" name="Emerg. Microbes Infect.">
        <title>Comprehensive subspecies identification of 175 nontuberculous mycobacteria species based on 7547 genomic profiles.</title>
        <authorList>
            <person name="Matsumoto Y."/>
            <person name="Kinjo T."/>
            <person name="Motooka D."/>
            <person name="Nabeya D."/>
            <person name="Jung N."/>
            <person name="Uechi K."/>
            <person name="Horii T."/>
            <person name="Iida T."/>
            <person name="Fujita J."/>
            <person name="Nakamura S."/>
        </authorList>
    </citation>
    <scope>NUCLEOTIDE SEQUENCE [LARGE SCALE GENOMIC DNA]</scope>
    <source>
        <strain evidence="1 2">JCM 6396</strain>
    </source>
</reference>
<dbReference type="InterPro" id="IPR015943">
    <property type="entry name" value="WD40/YVTN_repeat-like_dom_sf"/>
</dbReference>
<dbReference type="Pfam" id="PF10282">
    <property type="entry name" value="Lactonase"/>
    <property type="match status" value="1"/>
</dbReference>
<dbReference type="PANTHER" id="PTHR47197:SF3">
    <property type="entry name" value="DIHYDRO-HEME D1 DEHYDROGENASE"/>
    <property type="match status" value="1"/>
</dbReference>
<dbReference type="InterPro" id="IPR051200">
    <property type="entry name" value="Host-pathogen_enzymatic-act"/>
</dbReference>
<gene>
    <name evidence="1" type="ORF">MDUV_29840</name>
</gene>
<dbReference type="AlphaFoldDB" id="A0A7I7K3G1"/>
<dbReference type="NCBIfam" id="TIGR02276">
    <property type="entry name" value="beta_rpt_yvtn"/>
    <property type="match status" value="2"/>
</dbReference>
<dbReference type="EMBL" id="AP022563">
    <property type="protein sequence ID" value="BBX18124.1"/>
    <property type="molecule type" value="Genomic_DNA"/>
</dbReference>
<dbReference type="InterPro" id="IPR019405">
    <property type="entry name" value="Lactonase_7-beta_prop"/>
</dbReference>
<dbReference type="RefSeq" id="WP_098005282.1">
    <property type="nucleotide sequence ID" value="NZ_PDCQ01000039.1"/>
</dbReference>
<dbReference type="InterPro" id="IPR011964">
    <property type="entry name" value="YVTN_b-propeller_repeat"/>
</dbReference>
<dbReference type="SUPFAM" id="SSF75011">
    <property type="entry name" value="3-carboxy-cis,cis-mucoante lactonizing enzyme"/>
    <property type="match status" value="1"/>
</dbReference>
<evidence type="ECO:0000313" key="1">
    <source>
        <dbReference type="EMBL" id="BBX18124.1"/>
    </source>
</evidence>
<dbReference type="InterPro" id="IPR011045">
    <property type="entry name" value="N2O_reductase_N"/>
</dbReference>
<proteinExistence type="predicted"/>
<accession>A0A7I7K3G1</accession>